<comment type="caution">
    <text evidence="2">The sequence shown here is derived from an EMBL/GenBank/DDBJ whole genome shotgun (WGS) entry which is preliminary data.</text>
</comment>
<name>A0A9D4UHV1_ADICA</name>
<dbReference type="OrthoDB" id="14556at2759"/>
<protein>
    <submittedName>
        <fullName evidence="2">Uncharacterized protein</fullName>
    </submittedName>
</protein>
<sequence length="754" mass="81223">MGRSASSRVSTKLDRRRQGREAISCLGSCISLLFLDLSNGVCSAFSVLLKAKARLSQHNQGKHLNGETCSTHRVVFTDSSEDRAASSSSSSASLLSSAPSSSSATATTSTTPISVRTGSSLSTSSSASSTTVSSAAAITPPPPPPPPKTPSSSSSSSTTPRPSAQTPSSSSTHAHVTFVENRSEKCHKHAHTSAAHQSSELTEGIRRSSSARKIADSSRHEGALLRSNGTAKRLSKSGPLGRTEPLPRSPLANASNAEPSHGISPAKPINRHNGRPSENLPTKRPIFGQEKVSPSSAATNVSNVEHRNRSPFPKFLIQEHNQNNFLLKSIDTVESLQNLSRFRQKETDPFFDRRLNVEPGVHGTPRKEKKVRKGLFGLLADSGTAKDSGGEAKGADASTWKFSGNLGKVANTQHAGGRVRDSKSPPVGPPVKVMSKIKHMDVEMQNNQHVGSKVSGLLGTSKECTESTTLTVEIPDKMVGLAWVGAEPRFLMPGAHAFPSDKFVLEQVVSDRTSYVKHGILHRVHIAEGHLGVAWVDGKAVLLEAGVSVHMCPSNKFSYITTDEKMLAEKEFVLGPFRVVTVDESEVGIKFCNRQPQILHSGRHCLSISKVEVFAGFESLLRRQSYVSEASAVSSDNMRVSADVWVEWQIKSEDAAAARLANVTDVEGALSSNVRRAFNLVIWEVNALDMKMQLTTGMGSITNSDSQPLLKSLSLNVCRECQDLFEEGWTVTIWDLQLKHIVIQAEVQNAEGND</sequence>
<evidence type="ECO:0000256" key="1">
    <source>
        <dbReference type="SAM" id="MobiDB-lite"/>
    </source>
</evidence>
<dbReference type="EMBL" id="JABFUD020000016">
    <property type="protein sequence ID" value="KAI5067967.1"/>
    <property type="molecule type" value="Genomic_DNA"/>
</dbReference>
<dbReference type="Proteomes" id="UP000886520">
    <property type="component" value="Chromosome 16"/>
</dbReference>
<feature type="compositionally biased region" description="Low complexity" evidence="1">
    <location>
        <begin position="119"/>
        <end position="138"/>
    </location>
</feature>
<feature type="compositionally biased region" description="Low complexity" evidence="1">
    <location>
        <begin position="150"/>
        <end position="172"/>
    </location>
</feature>
<accession>A0A9D4UHV1</accession>
<feature type="compositionally biased region" description="Low complexity" evidence="1">
    <location>
        <begin position="85"/>
        <end position="112"/>
    </location>
</feature>
<organism evidence="2 3">
    <name type="scientific">Adiantum capillus-veneris</name>
    <name type="common">Maidenhair fern</name>
    <dbReference type="NCBI Taxonomy" id="13818"/>
    <lineage>
        <taxon>Eukaryota</taxon>
        <taxon>Viridiplantae</taxon>
        <taxon>Streptophyta</taxon>
        <taxon>Embryophyta</taxon>
        <taxon>Tracheophyta</taxon>
        <taxon>Polypodiopsida</taxon>
        <taxon>Polypodiidae</taxon>
        <taxon>Polypodiales</taxon>
        <taxon>Pteridineae</taxon>
        <taxon>Pteridaceae</taxon>
        <taxon>Vittarioideae</taxon>
        <taxon>Adiantum</taxon>
    </lineage>
</organism>
<feature type="region of interest" description="Disordered" evidence="1">
    <location>
        <begin position="80"/>
        <end position="306"/>
    </location>
</feature>
<dbReference type="AlphaFoldDB" id="A0A9D4UHV1"/>
<feature type="compositionally biased region" description="Basic and acidic residues" evidence="1">
    <location>
        <begin position="213"/>
        <end position="223"/>
    </location>
</feature>
<keyword evidence="3" id="KW-1185">Reference proteome</keyword>
<gene>
    <name evidence="2" type="ORF">GOP47_0016312</name>
</gene>
<evidence type="ECO:0000313" key="2">
    <source>
        <dbReference type="EMBL" id="KAI5067967.1"/>
    </source>
</evidence>
<proteinExistence type="predicted"/>
<reference evidence="2" key="1">
    <citation type="submission" date="2021-01" db="EMBL/GenBank/DDBJ databases">
        <title>Adiantum capillus-veneris genome.</title>
        <authorList>
            <person name="Fang Y."/>
            <person name="Liao Q."/>
        </authorList>
    </citation>
    <scope>NUCLEOTIDE SEQUENCE</scope>
    <source>
        <strain evidence="2">H3</strain>
        <tissue evidence="2">Leaf</tissue>
    </source>
</reference>
<feature type="compositionally biased region" description="Pro residues" evidence="1">
    <location>
        <begin position="139"/>
        <end position="149"/>
    </location>
</feature>
<feature type="compositionally biased region" description="Polar residues" evidence="1">
    <location>
        <begin position="292"/>
        <end position="303"/>
    </location>
</feature>
<evidence type="ECO:0000313" key="3">
    <source>
        <dbReference type="Proteomes" id="UP000886520"/>
    </source>
</evidence>